<dbReference type="PANTHER" id="PTHR43214">
    <property type="entry name" value="TWO-COMPONENT RESPONSE REGULATOR"/>
    <property type="match status" value="1"/>
</dbReference>
<dbReference type="InterPro" id="IPR001789">
    <property type="entry name" value="Sig_transdc_resp-reg_receiver"/>
</dbReference>
<dbReference type="InterPro" id="IPR011006">
    <property type="entry name" value="CheY-like_superfamily"/>
</dbReference>
<organism evidence="9 10">
    <name type="scientific">Streptomyces prunicolor</name>
    <dbReference type="NCBI Taxonomy" id="67348"/>
    <lineage>
        <taxon>Bacteria</taxon>
        <taxon>Bacillati</taxon>
        <taxon>Actinomycetota</taxon>
        <taxon>Actinomycetes</taxon>
        <taxon>Kitasatosporales</taxon>
        <taxon>Streptomycetaceae</taxon>
        <taxon>Streptomyces</taxon>
    </lineage>
</organism>
<dbReference type="Gene3D" id="3.40.50.2300">
    <property type="match status" value="1"/>
</dbReference>
<dbReference type="EMBL" id="JAWMAJ010000013">
    <property type="protein sequence ID" value="MDV7215458.1"/>
    <property type="molecule type" value="Genomic_DNA"/>
</dbReference>
<evidence type="ECO:0000256" key="4">
    <source>
        <dbReference type="ARBA" id="ARBA00023163"/>
    </source>
</evidence>
<dbReference type="RefSeq" id="WP_266860581.1">
    <property type="nucleotide sequence ID" value="NZ_JAPEMW010000001.1"/>
</dbReference>
<dbReference type="PROSITE" id="PS50043">
    <property type="entry name" value="HTH_LUXR_2"/>
    <property type="match status" value="1"/>
</dbReference>
<dbReference type="Pfam" id="PF00072">
    <property type="entry name" value="Response_reg"/>
    <property type="match status" value="1"/>
</dbReference>
<dbReference type="CDD" id="cd17535">
    <property type="entry name" value="REC_NarL-like"/>
    <property type="match status" value="1"/>
</dbReference>
<evidence type="ECO:0000256" key="2">
    <source>
        <dbReference type="ARBA" id="ARBA00023015"/>
    </source>
</evidence>
<evidence type="ECO:0000259" key="8">
    <source>
        <dbReference type="PROSITE" id="PS50110"/>
    </source>
</evidence>
<keyword evidence="10" id="KW-1185">Reference proteome</keyword>
<evidence type="ECO:0000256" key="3">
    <source>
        <dbReference type="ARBA" id="ARBA00023125"/>
    </source>
</evidence>
<comment type="caution">
    <text evidence="9">The sequence shown here is derived from an EMBL/GenBank/DDBJ whole genome shotgun (WGS) entry which is preliminary data.</text>
</comment>
<gene>
    <name evidence="9" type="ORF">R5A26_05800</name>
</gene>
<dbReference type="InterPro" id="IPR058245">
    <property type="entry name" value="NreC/VraR/RcsB-like_REC"/>
</dbReference>
<feature type="domain" description="Response regulatory" evidence="8">
    <location>
        <begin position="24"/>
        <end position="140"/>
    </location>
</feature>
<dbReference type="SMART" id="SM00448">
    <property type="entry name" value="REC"/>
    <property type="match status" value="1"/>
</dbReference>
<evidence type="ECO:0000313" key="9">
    <source>
        <dbReference type="EMBL" id="MDV7215458.1"/>
    </source>
</evidence>
<dbReference type="SMART" id="SM00421">
    <property type="entry name" value="HTH_LUXR"/>
    <property type="match status" value="1"/>
</dbReference>
<keyword evidence="1 5" id="KW-0597">Phosphoprotein</keyword>
<keyword evidence="3" id="KW-0238">DNA-binding</keyword>
<evidence type="ECO:0000313" key="10">
    <source>
        <dbReference type="Proteomes" id="UP001187346"/>
    </source>
</evidence>
<dbReference type="InterPro" id="IPR039420">
    <property type="entry name" value="WalR-like"/>
</dbReference>
<dbReference type="CDD" id="cd06170">
    <property type="entry name" value="LuxR_C_like"/>
    <property type="match status" value="1"/>
</dbReference>
<feature type="domain" description="HTH luxR-type" evidence="7">
    <location>
        <begin position="169"/>
        <end position="234"/>
    </location>
</feature>
<protein>
    <submittedName>
        <fullName evidence="9">Response regulator transcription factor</fullName>
    </submittedName>
</protein>
<name>A0ABU4F4D6_9ACTN</name>
<dbReference type="InterPro" id="IPR000792">
    <property type="entry name" value="Tscrpt_reg_LuxR_C"/>
</dbReference>
<feature type="modified residue" description="4-aspartylphosphate" evidence="5">
    <location>
        <position position="75"/>
    </location>
</feature>
<evidence type="ECO:0000259" key="7">
    <source>
        <dbReference type="PROSITE" id="PS50043"/>
    </source>
</evidence>
<dbReference type="Pfam" id="PF00196">
    <property type="entry name" value="GerE"/>
    <property type="match status" value="1"/>
</dbReference>
<dbReference type="PANTHER" id="PTHR43214:SF24">
    <property type="entry name" value="TRANSCRIPTIONAL REGULATORY PROTEIN NARL-RELATED"/>
    <property type="match status" value="1"/>
</dbReference>
<dbReference type="PROSITE" id="PS50110">
    <property type="entry name" value="RESPONSE_REGULATORY"/>
    <property type="match status" value="1"/>
</dbReference>
<sequence length="240" mass="25377">MSDERQEPGQGQGQGPGEQQPTVRVVVADDQTAVREALATVLDLQPGVEVVATAKDGGEAVLAAEAYSPDVILMDLNMPRMDGVEATRLVTERFPQVAVVVLTTFADEEYILAALGAGARGYLTKESGRQDITRAVRVAAAGQSVLDPAVRDRLVAAAARGGAPVERTGTGLAPDLTPREIEVLTLIGEGLTNRGIAERLVVSEATVKTHINNLFSKAHLRDRAHAVKYAFIHGLVKTPG</sequence>
<reference evidence="9 10" key="1">
    <citation type="submission" date="2023-10" db="EMBL/GenBank/DDBJ databases">
        <title>Characterization of rhizosphere-enriched actinobacteria from wheat plants lab-grown on chernevaya soil.</title>
        <authorList>
            <person name="Tikhonova E.N."/>
            <person name="Konopkin A."/>
            <person name="Kravchenko I.K."/>
        </authorList>
    </citation>
    <scope>NUCLEOTIDE SEQUENCE [LARGE SCALE GENOMIC DNA]</scope>
    <source>
        <strain evidence="9 10">RR29</strain>
    </source>
</reference>
<dbReference type="InterPro" id="IPR016032">
    <property type="entry name" value="Sig_transdc_resp-reg_C-effctor"/>
</dbReference>
<evidence type="ECO:0000256" key="5">
    <source>
        <dbReference type="PROSITE-ProRule" id="PRU00169"/>
    </source>
</evidence>
<dbReference type="SUPFAM" id="SSF52172">
    <property type="entry name" value="CheY-like"/>
    <property type="match status" value="1"/>
</dbReference>
<proteinExistence type="predicted"/>
<dbReference type="PRINTS" id="PR00038">
    <property type="entry name" value="HTHLUXR"/>
</dbReference>
<evidence type="ECO:0000256" key="6">
    <source>
        <dbReference type="SAM" id="MobiDB-lite"/>
    </source>
</evidence>
<feature type="region of interest" description="Disordered" evidence="6">
    <location>
        <begin position="1"/>
        <end position="22"/>
    </location>
</feature>
<evidence type="ECO:0000256" key="1">
    <source>
        <dbReference type="ARBA" id="ARBA00022553"/>
    </source>
</evidence>
<dbReference type="Proteomes" id="UP001187346">
    <property type="component" value="Unassembled WGS sequence"/>
</dbReference>
<keyword evidence="4" id="KW-0804">Transcription</keyword>
<accession>A0ABU4F4D6</accession>
<dbReference type="PROSITE" id="PS00622">
    <property type="entry name" value="HTH_LUXR_1"/>
    <property type="match status" value="1"/>
</dbReference>
<keyword evidence="2" id="KW-0805">Transcription regulation</keyword>
<dbReference type="SUPFAM" id="SSF46894">
    <property type="entry name" value="C-terminal effector domain of the bipartite response regulators"/>
    <property type="match status" value="1"/>
</dbReference>